<evidence type="ECO:0000256" key="4">
    <source>
        <dbReference type="ARBA" id="ARBA00022496"/>
    </source>
</evidence>
<organism evidence="17 18">
    <name type="scientific">Marinomonas aquiplantarum</name>
    <dbReference type="NCBI Taxonomy" id="491951"/>
    <lineage>
        <taxon>Bacteria</taxon>
        <taxon>Pseudomonadati</taxon>
        <taxon>Pseudomonadota</taxon>
        <taxon>Gammaproteobacteria</taxon>
        <taxon>Oceanospirillales</taxon>
        <taxon>Oceanospirillaceae</taxon>
        <taxon>Marinomonas</taxon>
    </lineage>
</organism>
<keyword evidence="7" id="KW-0406">Ion transport</keyword>
<protein>
    <submittedName>
        <fullName evidence="17">Outer membrane receptor for ferrienterochelin and colicin</fullName>
    </submittedName>
</protein>
<feature type="domain" description="TonB-dependent receptor-like beta-barrel" evidence="15">
    <location>
        <begin position="239"/>
        <end position="656"/>
    </location>
</feature>
<evidence type="ECO:0000256" key="9">
    <source>
        <dbReference type="ARBA" id="ARBA00023136"/>
    </source>
</evidence>
<feature type="chain" id="PRO_5016561642" evidence="14">
    <location>
        <begin position="37"/>
        <end position="687"/>
    </location>
</feature>
<comment type="similarity">
    <text evidence="11 13">Belongs to the TonB-dependent receptor family.</text>
</comment>
<dbReference type="PANTHER" id="PTHR32552">
    <property type="entry name" value="FERRICHROME IRON RECEPTOR-RELATED"/>
    <property type="match status" value="1"/>
</dbReference>
<comment type="caution">
    <text evidence="17">The sequence shown here is derived from an EMBL/GenBank/DDBJ whole genome shotgun (WGS) entry which is preliminary data.</text>
</comment>
<evidence type="ECO:0000256" key="3">
    <source>
        <dbReference type="ARBA" id="ARBA00022452"/>
    </source>
</evidence>
<dbReference type="PANTHER" id="PTHR32552:SF81">
    <property type="entry name" value="TONB-DEPENDENT OUTER MEMBRANE RECEPTOR"/>
    <property type="match status" value="1"/>
</dbReference>
<evidence type="ECO:0000256" key="8">
    <source>
        <dbReference type="ARBA" id="ARBA00023077"/>
    </source>
</evidence>
<evidence type="ECO:0000313" key="18">
    <source>
        <dbReference type="Proteomes" id="UP000252086"/>
    </source>
</evidence>
<sequence>MSLSKLSSTRTPSHLSTVAIAVISINAALISTNTFAENANQLETLVVTGEKIDKDIKDTTTAVTIISGEDIAKGDAKTVNDVVTEAPNVITAAFGTVNIRGINGSGATTGYYATVSGSRQRINTSVDGVADAFTGYNFSGSGVWDIDQVEVLRGPQSTTQGENSIGGAISVKTNDPTFDPEAAVRLGLETYKNGNVMKNLAFMTSGPITEDLAYRIAADGTDGKGFLSYDGETDAVPVDPEESSNLNLRGKLLWKASDDLTIKVTANHRKADGSYLNWANWSNGTGNEDETFTLDTSGSNNTRLQDSKVNNLSTEINYVLNDRLTSITTLSSNNQKNRFDQYPNEETYTFEDKTKTLESRLLYTPNDSKLNGFVGIMIADRENTLDHVSTQGKTEETRMGIFSEGDYSLTEKWTLIAGGRFQYEDQSRYYSKSGSVNIDQDITDQFFLPKLGATFAATDQTTVGFSIRKGYNSGGIGYDDGYRSGQGQVQAAETYDFDAETVYAYELSSKTSLDNGATLNAAVFYNNYNDYQALADSRISNVTKAHTAGIELEATQWLTENLEIRQSIGFMESEIDENDNYQGNELSNAPEWNASLGFTQYIGDNLTVGADVTYVGEYYSDLDNTADYKVGNYTLIDANIDYELGDLLISGYIKNLTDEDVVYIINSGSRAAVGQTRTIGLSATYRM</sequence>
<accession>A0A366D1B0</accession>
<dbReference type="Proteomes" id="UP000252086">
    <property type="component" value="Unassembled WGS sequence"/>
</dbReference>
<dbReference type="InterPro" id="IPR010916">
    <property type="entry name" value="TonB_box_CS"/>
</dbReference>
<dbReference type="InterPro" id="IPR039426">
    <property type="entry name" value="TonB-dep_rcpt-like"/>
</dbReference>
<evidence type="ECO:0000256" key="14">
    <source>
        <dbReference type="SAM" id="SignalP"/>
    </source>
</evidence>
<evidence type="ECO:0000256" key="2">
    <source>
        <dbReference type="ARBA" id="ARBA00022448"/>
    </source>
</evidence>
<reference evidence="17 18" key="1">
    <citation type="submission" date="2018-06" db="EMBL/GenBank/DDBJ databases">
        <title>Genomic Encyclopedia of Type Strains, Phase III (KMG-III): the genomes of soil and plant-associated and newly described type strains.</title>
        <authorList>
            <person name="Whitman W."/>
        </authorList>
    </citation>
    <scope>NUCLEOTIDE SEQUENCE [LARGE SCALE GENOMIC DNA]</scope>
    <source>
        <strain evidence="17 18">CECT 7732</strain>
    </source>
</reference>
<dbReference type="SUPFAM" id="SSF56935">
    <property type="entry name" value="Porins"/>
    <property type="match status" value="1"/>
</dbReference>
<dbReference type="PROSITE" id="PS00430">
    <property type="entry name" value="TONB_DEPENDENT_REC_1"/>
    <property type="match status" value="1"/>
</dbReference>
<keyword evidence="10 11" id="KW-0998">Cell outer membrane</keyword>
<evidence type="ECO:0000256" key="6">
    <source>
        <dbReference type="ARBA" id="ARBA00023004"/>
    </source>
</evidence>
<dbReference type="InterPro" id="IPR012910">
    <property type="entry name" value="Plug_dom"/>
</dbReference>
<dbReference type="Pfam" id="PF07715">
    <property type="entry name" value="Plug"/>
    <property type="match status" value="1"/>
</dbReference>
<keyword evidence="2 11" id="KW-0813">Transport</keyword>
<dbReference type="InterPro" id="IPR000531">
    <property type="entry name" value="Beta-barrel_TonB"/>
</dbReference>
<keyword evidence="3 11" id="KW-1134">Transmembrane beta strand</keyword>
<proteinExistence type="inferred from homology"/>
<gene>
    <name evidence="17" type="ORF">DFP76_103141</name>
</gene>
<feature type="domain" description="TonB-dependent receptor plug" evidence="16">
    <location>
        <begin position="56"/>
        <end position="168"/>
    </location>
</feature>
<dbReference type="GO" id="GO:0006826">
    <property type="term" value="P:iron ion transport"/>
    <property type="evidence" value="ECO:0007669"/>
    <property type="project" value="UniProtKB-KW"/>
</dbReference>
<evidence type="ECO:0000313" key="17">
    <source>
        <dbReference type="EMBL" id="RBO83867.1"/>
    </source>
</evidence>
<evidence type="ECO:0000256" key="7">
    <source>
        <dbReference type="ARBA" id="ARBA00023065"/>
    </source>
</evidence>
<dbReference type="PROSITE" id="PS52016">
    <property type="entry name" value="TONB_DEPENDENT_REC_3"/>
    <property type="match status" value="1"/>
</dbReference>
<dbReference type="GO" id="GO:0009279">
    <property type="term" value="C:cell outer membrane"/>
    <property type="evidence" value="ECO:0007669"/>
    <property type="project" value="UniProtKB-SubCell"/>
</dbReference>
<keyword evidence="9 11" id="KW-0472">Membrane</keyword>
<keyword evidence="17" id="KW-0675">Receptor</keyword>
<evidence type="ECO:0000256" key="12">
    <source>
        <dbReference type="PROSITE-ProRule" id="PRU10143"/>
    </source>
</evidence>
<dbReference type="InterPro" id="IPR036942">
    <property type="entry name" value="Beta-barrel_TonB_sf"/>
</dbReference>
<keyword evidence="4" id="KW-0410">Iron transport</keyword>
<dbReference type="OrthoDB" id="127311at2"/>
<evidence type="ECO:0000256" key="13">
    <source>
        <dbReference type="RuleBase" id="RU003357"/>
    </source>
</evidence>
<dbReference type="Pfam" id="PF00593">
    <property type="entry name" value="TonB_dep_Rec_b-barrel"/>
    <property type="match status" value="1"/>
</dbReference>
<comment type="subcellular location">
    <subcellularLocation>
        <location evidence="1 11">Cell outer membrane</location>
        <topology evidence="1 11">Multi-pass membrane protein</topology>
    </subcellularLocation>
</comment>
<dbReference type="Gene3D" id="2.40.170.20">
    <property type="entry name" value="TonB-dependent receptor, beta-barrel domain"/>
    <property type="match status" value="1"/>
</dbReference>
<feature type="signal peptide" evidence="14">
    <location>
        <begin position="1"/>
        <end position="36"/>
    </location>
</feature>
<evidence type="ECO:0000259" key="16">
    <source>
        <dbReference type="Pfam" id="PF07715"/>
    </source>
</evidence>
<keyword evidence="18" id="KW-1185">Reference proteome</keyword>
<name>A0A366D1B0_9GAMM</name>
<keyword evidence="6" id="KW-0408">Iron</keyword>
<evidence type="ECO:0000256" key="11">
    <source>
        <dbReference type="PROSITE-ProRule" id="PRU01360"/>
    </source>
</evidence>
<dbReference type="EMBL" id="QNRF01000003">
    <property type="protein sequence ID" value="RBO83867.1"/>
    <property type="molecule type" value="Genomic_DNA"/>
</dbReference>
<keyword evidence="8 12" id="KW-0798">TonB box</keyword>
<keyword evidence="14" id="KW-0732">Signal</keyword>
<evidence type="ECO:0000256" key="1">
    <source>
        <dbReference type="ARBA" id="ARBA00004571"/>
    </source>
</evidence>
<evidence type="ECO:0000256" key="10">
    <source>
        <dbReference type="ARBA" id="ARBA00023237"/>
    </source>
</evidence>
<dbReference type="AlphaFoldDB" id="A0A366D1B0"/>
<evidence type="ECO:0000256" key="5">
    <source>
        <dbReference type="ARBA" id="ARBA00022692"/>
    </source>
</evidence>
<dbReference type="RefSeq" id="WP_113873859.1">
    <property type="nucleotide sequence ID" value="NZ_QNRF01000003.1"/>
</dbReference>
<feature type="short sequence motif" description="TonB box" evidence="12">
    <location>
        <begin position="44"/>
        <end position="50"/>
    </location>
</feature>
<keyword evidence="5 11" id="KW-0812">Transmembrane</keyword>
<evidence type="ECO:0000259" key="15">
    <source>
        <dbReference type="Pfam" id="PF00593"/>
    </source>
</evidence>
<dbReference type="CDD" id="cd01347">
    <property type="entry name" value="ligand_gated_channel"/>
    <property type="match status" value="1"/>
</dbReference>